<dbReference type="PIRSF" id="PIRSF005901">
    <property type="entry name" value="EF-P"/>
    <property type="match status" value="1"/>
</dbReference>
<protein>
    <recommendedName>
        <fullName evidence="2">Elongation factor P C-terminal domain-containing protein</fullName>
    </recommendedName>
</protein>
<evidence type="ECO:0000313" key="3">
    <source>
        <dbReference type="EMBL" id="OGZ62957.1"/>
    </source>
</evidence>
<reference evidence="3 4" key="1">
    <citation type="journal article" date="2016" name="Nat. Commun.">
        <title>Thousands of microbial genomes shed light on interconnected biogeochemical processes in an aquifer system.</title>
        <authorList>
            <person name="Anantharaman K."/>
            <person name="Brown C.T."/>
            <person name="Hug L.A."/>
            <person name="Sharon I."/>
            <person name="Castelle C.J."/>
            <person name="Probst A.J."/>
            <person name="Thomas B.C."/>
            <person name="Singh A."/>
            <person name="Wilkins M.J."/>
            <person name="Karaoz U."/>
            <person name="Brodie E.L."/>
            <person name="Williams K.H."/>
            <person name="Hubbard S.S."/>
            <person name="Banfield J.F."/>
        </authorList>
    </citation>
    <scope>NUCLEOTIDE SEQUENCE [LARGE SCALE GENOMIC DNA]</scope>
</reference>
<feature type="domain" description="Elongation factor P C-terminal" evidence="2">
    <location>
        <begin position="137"/>
        <end position="192"/>
    </location>
</feature>
<sequence length="195" mass="22066">MLTHTDLKKGTQFIYENQPWEVVEALLVKMAQRRPVIQTKIKNLIDGRFQEKNFQQGDVFNEAELIKKDIKFLYSTPARGGANTAQYFFCEEKDPSKRFSFTENQLGKQAKFFKPNSLVQGIIFDEKIINVVAPIKVQLKVKESPPGIKGDRAQGGTKEAILESGVAIQVPLFIEEGDVIEVNTELGEYVKRASE</sequence>
<dbReference type="SMART" id="SM00841">
    <property type="entry name" value="Elong-fact-P_C"/>
    <property type="match status" value="1"/>
</dbReference>
<dbReference type="SUPFAM" id="SSF50104">
    <property type="entry name" value="Translation proteins SH3-like domain"/>
    <property type="match status" value="1"/>
</dbReference>
<dbReference type="GO" id="GO:0005829">
    <property type="term" value="C:cytosol"/>
    <property type="evidence" value="ECO:0007669"/>
    <property type="project" value="UniProtKB-ARBA"/>
</dbReference>
<dbReference type="InterPro" id="IPR008991">
    <property type="entry name" value="Translation_prot_SH3-like_sf"/>
</dbReference>
<gene>
    <name evidence="3" type="ORF">A2639_01555</name>
</gene>
<accession>A0A1G2HKE8</accession>
<dbReference type="Proteomes" id="UP000178991">
    <property type="component" value="Unassembled WGS sequence"/>
</dbReference>
<dbReference type="FunFam" id="2.40.50.140:FF:000004">
    <property type="entry name" value="Elongation factor P"/>
    <property type="match status" value="1"/>
</dbReference>
<organism evidence="3 4">
    <name type="scientific">Candidatus Staskawiczbacteria bacterium RIFCSPHIGHO2_01_FULL_34_27</name>
    <dbReference type="NCBI Taxonomy" id="1802199"/>
    <lineage>
        <taxon>Bacteria</taxon>
        <taxon>Candidatus Staskawicziibacteriota</taxon>
    </lineage>
</organism>
<evidence type="ECO:0000259" key="2">
    <source>
        <dbReference type="SMART" id="SM00841"/>
    </source>
</evidence>
<dbReference type="Pfam" id="PF08207">
    <property type="entry name" value="EFP_N"/>
    <property type="match status" value="1"/>
</dbReference>
<dbReference type="InterPro" id="IPR015365">
    <property type="entry name" value="Elong-fact-P_C"/>
</dbReference>
<dbReference type="InterPro" id="IPR014722">
    <property type="entry name" value="Rib_uL2_dom2"/>
</dbReference>
<proteinExistence type="inferred from homology"/>
<dbReference type="GO" id="GO:0043043">
    <property type="term" value="P:peptide biosynthetic process"/>
    <property type="evidence" value="ECO:0007669"/>
    <property type="project" value="InterPro"/>
</dbReference>
<comment type="similarity">
    <text evidence="1">Belongs to the elongation factor P family.</text>
</comment>
<dbReference type="CDD" id="cd05794">
    <property type="entry name" value="S1_EF-P_repeat_2"/>
    <property type="match status" value="1"/>
</dbReference>
<comment type="caution">
    <text evidence="3">The sequence shown here is derived from an EMBL/GenBank/DDBJ whole genome shotgun (WGS) entry which is preliminary data.</text>
</comment>
<dbReference type="Gene3D" id="2.30.30.30">
    <property type="match status" value="1"/>
</dbReference>
<dbReference type="InterPro" id="IPR013852">
    <property type="entry name" value="Transl_elong_P/YeiP_CS"/>
</dbReference>
<dbReference type="Gene3D" id="2.40.50.140">
    <property type="entry name" value="Nucleic acid-binding proteins"/>
    <property type="match status" value="2"/>
</dbReference>
<dbReference type="SUPFAM" id="SSF50249">
    <property type="entry name" value="Nucleic acid-binding proteins"/>
    <property type="match status" value="1"/>
</dbReference>
<dbReference type="PANTHER" id="PTHR30053:SF12">
    <property type="entry name" value="ELONGATION FACTOR P (EF-P) FAMILY PROTEIN"/>
    <property type="match status" value="1"/>
</dbReference>
<dbReference type="PROSITE" id="PS01275">
    <property type="entry name" value="EFP"/>
    <property type="match status" value="1"/>
</dbReference>
<dbReference type="InterPro" id="IPR020599">
    <property type="entry name" value="Transl_elong_fac_P/YeiP"/>
</dbReference>
<dbReference type="InterPro" id="IPR013185">
    <property type="entry name" value="Transl_elong_KOW-like"/>
</dbReference>
<name>A0A1G2HKE8_9BACT</name>
<dbReference type="AlphaFoldDB" id="A0A1G2HKE8"/>
<dbReference type="Pfam" id="PF09285">
    <property type="entry name" value="Elong-fact-P_C"/>
    <property type="match status" value="1"/>
</dbReference>
<dbReference type="InterPro" id="IPR012340">
    <property type="entry name" value="NA-bd_OB-fold"/>
</dbReference>
<evidence type="ECO:0000256" key="1">
    <source>
        <dbReference type="ARBA" id="ARBA00009479"/>
    </source>
</evidence>
<evidence type="ECO:0000313" key="4">
    <source>
        <dbReference type="Proteomes" id="UP000178991"/>
    </source>
</evidence>
<dbReference type="EMBL" id="MHOL01000010">
    <property type="protein sequence ID" value="OGZ62957.1"/>
    <property type="molecule type" value="Genomic_DNA"/>
</dbReference>
<dbReference type="GO" id="GO:0003746">
    <property type="term" value="F:translation elongation factor activity"/>
    <property type="evidence" value="ECO:0007669"/>
    <property type="project" value="TreeGrafter"/>
</dbReference>
<dbReference type="PANTHER" id="PTHR30053">
    <property type="entry name" value="ELONGATION FACTOR P"/>
    <property type="match status" value="1"/>
</dbReference>